<feature type="region of interest" description="Disordered" evidence="1">
    <location>
        <begin position="29"/>
        <end position="76"/>
    </location>
</feature>
<dbReference type="Proteomes" id="UP000245629">
    <property type="component" value="Chromosome 1"/>
</dbReference>
<gene>
    <name evidence="3" type="ORF">DEW08_01850</name>
</gene>
<protein>
    <submittedName>
        <fullName evidence="3">FmdB family transcriptional regulator</fullName>
    </submittedName>
</protein>
<dbReference type="EMBL" id="CP029352">
    <property type="protein sequence ID" value="AWK85091.1"/>
    <property type="molecule type" value="Genomic_DNA"/>
</dbReference>
<feature type="domain" description="Putative regulatory protein FmdB zinc ribbon" evidence="2">
    <location>
        <begin position="1"/>
        <end position="40"/>
    </location>
</feature>
<dbReference type="SMART" id="SM00834">
    <property type="entry name" value="CxxC_CXXC_SSSS"/>
    <property type="match status" value="1"/>
</dbReference>
<evidence type="ECO:0000313" key="3">
    <source>
        <dbReference type="EMBL" id="AWK85091.1"/>
    </source>
</evidence>
<sequence>MPLYSYRCTACDHPFETLVRGAETPACPSCGSTAREKLVSRPATPGSSGEMLKTARRAAAREGHFSNYSKAERSKI</sequence>
<dbReference type="RefSeq" id="WP_109324009.1">
    <property type="nucleotide sequence ID" value="NZ_CP029352.1"/>
</dbReference>
<dbReference type="NCBIfam" id="TIGR02605">
    <property type="entry name" value="CxxC_CxxC_SSSS"/>
    <property type="match status" value="1"/>
</dbReference>
<dbReference type="AlphaFoldDB" id="A0A2S2CKR9"/>
<dbReference type="KEGG" id="azz:DEW08_01850"/>
<name>A0A2S2CKR9_9PROT</name>
<reference evidence="4" key="1">
    <citation type="submission" date="2018-05" db="EMBL/GenBank/DDBJ databases">
        <title>Azospirillum thermophila sp. nov., a novel isolated from hot spring.</title>
        <authorList>
            <person name="Zhao Z."/>
        </authorList>
    </citation>
    <scope>NUCLEOTIDE SEQUENCE [LARGE SCALE GENOMIC DNA]</scope>
    <source>
        <strain evidence="4">CFH 70021</strain>
    </source>
</reference>
<dbReference type="InterPro" id="IPR013429">
    <property type="entry name" value="Regulatory_FmdB_Zinc_ribbon"/>
</dbReference>
<evidence type="ECO:0000256" key="1">
    <source>
        <dbReference type="SAM" id="MobiDB-lite"/>
    </source>
</evidence>
<accession>A0A2S2CKR9</accession>
<evidence type="ECO:0000259" key="2">
    <source>
        <dbReference type="SMART" id="SM00834"/>
    </source>
</evidence>
<dbReference type="OrthoDB" id="9813321at2"/>
<evidence type="ECO:0000313" key="4">
    <source>
        <dbReference type="Proteomes" id="UP000245629"/>
    </source>
</evidence>
<feature type="compositionally biased region" description="Basic and acidic residues" evidence="1">
    <location>
        <begin position="59"/>
        <end position="76"/>
    </location>
</feature>
<keyword evidence="4" id="KW-1185">Reference proteome</keyword>
<organism evidence="3 4">
    <name type="scientific">Azospirillum thermophilum</name>
    <dbReference type="NCBI Taxonomy" id="2202148"/>
    <lineage>
        <taxon>Bacteria</taxon>
        <taxon>Pseudomonadati</taxon>
        <taxon>Pseudomonadota</taxon>
        <taxon>Alphaproteobacteria</taxon>
        <taxon>Rhodospirillales</taxon>
        <taxon>Azospirillaceae</taxon>
        <taxon>Azospirillum</taxon>
    </lineage>
</organism>
<proteinExistence type="predicted"/>
<dbReference type="Pfam" id="PF09723">
    <property type="entry name" value="Zn_ribbon_8"/>
    <property type="match status" value="1"/>
</dbReference>